<dbReference type="PANTHER" id="PTHR38465:SF2">
    <property type="entry name" value="HTH-TYPE TRANSCRIPTIONAL REGULATOR MMPR5"/>
    <property type="match status" value="1"/>
</dbReference>
<dbReference type="InterPro" id="IPR036390">
    <property type="entry name" value="WH_DNA-bd_sf"/>
</dbReference>
<evidence type="ECO:0000313" key="5">
    <source>
        <dbReference type="Proteomes" id="UP001165583"/>
    </source>
</evidence>
<comment type="caution">
    <text evidence="4">The sequence shown here is derived from an EMBL/GenBank/DDBJ whole genome shotgun (WGS) entry which is preliminary data.</text>
</comment>
<accession>A0ABT2I1U4</accession>
<dbReference type="PANTHER" id="PTHR38465">
    <property type="entry name" value="HTH-TYPE TRANSCRIPTIONAL REGULATOR MJ1563-RELATED"/>
    <property type="match status" value="1"/>
</dbReference>
<dbReference type="InterPro" id="IPR052362">
    <property type="entry name" value="HTH-GbsR_regulator"/>
</dbReference>
<reference evidence="4" key="1">
    <citation type="submission" date="2022-09" db="EMBL/GenBank/DDBJ databases">
        <title>Novosphingobium sp. Nov., a polycyclic aromatic hydrocarbon-degrading bacterium isolated form mangrove sediments in HongKong.</title>
        <authorList>
            <person name="Hu Z."/>
        </authorList>
    </citation>
    <scope>NUCLEOTIDE SEQUENCE</scope>
    <source>
        <strain evidence="4">HK4-1</strain>
    </source>
</reference>
<organism evidence="4 5">
    <name type="scientific">Novosphingobium mangrovi</name>
    <name type="common">ex Huang et al. 2023</name>
    <dbReference type="NCBI Taxonomy" id="2976432"/>
    <lineage>
        <taxon>Bacteria</taxon>
        <taxon>Pseudomonadati</taxon>
        <taxon>Pseudomonadota</taxon>
        <taxon>Alphaproteobacteria</taxon>
        <taxon>Sphingomonadales</taxon>
        <taxon>Sphingomonadaceae</taxon>
        <taxon>Novosphingobium</taxon>
    </lineage>
</organism>
<dbReference type="SUPFAM" id="SSF46785">
    <property type="entry name" value="Winged helix' DNA-binding domain"/>
    <property type="match status" value="1"/>
</dbReference>
<dbReference type="RefSeq" id="WP_260044259.1">
    <property type="nucleotide sequence ID" value="NZ_JANZXA010000002.1"/>
</dbReference>
<keyword evidence="5" id="KW-1185">Reference proteome</keyword>
<dbReference type="Proteomes" id="UP001165583">
    <property type="component" value="Unassembled WGS sequence"/>
</dbReference>
<evidence type="ECO:0000256" key="1">
    <source>
        <dbReference type="ARBA" id="ARBA00023015"/>
    </source>
</evidence>
<keyword evidence="3" id="KW-0804">Transcription</keyword>
<sequence length="164" mass="17921">MPNISNHSLNADQRRFIDEMAALLTPWGMQPGTASLYAYLLICDEPVSLDAIAATLGMAKSSVSVAGRALEQFGLARRHSEPGSKRVRYGASDSYSGFLVAQAGLLDEMGRLAQSRAPVVAEDETMQRLRYLGAFHRKMAAAITGRISELHDEFLTHGPDEDLR</sequence>
<evidence type="ECO:0000256" key="3">
    <source>
        <dbReference type="ARBA" id="ARBA00023163"/>
    </source>
</evidence>
<dbReference type="InterPro" id="IPR036388">
    <property type="entry name" value="WH-like_DNA-bd_sf"/>
</dbReference>
<gene>
    <name evidence="4" type="ORF">NZK81_04385</name>
</gene>
<dbReference type="EMBL" id="JANZXA010000002">
    <property type="protein sequence ID" value="MCT2398780.1"/>
    <property type="molecule type" value="Genomic_DNA"/>
</dbReference>
<evidence type="ECO:0000313" key="4">
    <source>
        <dbReference type="EMBL" id="MCT2398780.1"/>
    </source>
</evidence>
<dbReference type="Gene3D" id="1.10.10.10">
    <property type="entry name" value="Winged helix-like DNA-binding domain superfamily/Winged helix DNA-binding domain"/>
    <property type="match status" value="1"/>
</dbReference>
<proteinExistence type="predicted"/>
<evidence type="ECO:0000256" key="2">
    <source>
        <dbReference type="ARBA" id="ARBA00023125"/>
    </source>
</evidence>
<keyword evidence="1" id="KW-0805">Transcription regulation</keyword>
<name>A0ABT2I1U4_9SPHN</name>
<protein>
    <submittedName>
        <fullName evidence="4">Transcriptional regulator</fullName>
    </submittedName>
</protein>
<keyword evidence="2" id="KW-0238">DNA-binding</keyword>